<keyword evidence="1" id="KW-0175">Coiled coil</keyword>
<feature type="coiled-coil region" evidence="1">
    <location>
        <begin position="125"/>
        <end position="154"/>
    </location>
</feature>
<evidence type="ECO:0000256" key="1">
    <source>
        <dbReference type="SAM" id="Coils"/>
    </source>
</evidence>
<dbReference type="RefSeq" id="WP_353721341.1">
    <property type="nucleotide sequence ID" value="NZ_CP159289.1"/>
</dbReference>
<reference evidence="2" key="1">
    <citation type="submission" date="2024-06" db="EMBL/GenBank/DDBJ databases">
        <title>Sequencing and assembly of the genome of Dyadobacter sp. strain 676, a symbiont of Cyamopsis tetragonoloba.</title>
        <authorList>
            <person name="Guro P."/>
            <person name="Sazanova A."/>
            <person name="Kuznetsova I."/>
            <person name="Belimov A."/>
            <person name="Safronova V."/>
        </authorList>
    </citation>
    <scope>NUCLEOTIDE SEQUENCE</scope>
    <source>
        <strain evidence="2">676</strain>
    </source>
</reference>
<gene>
    <name evidence="2" type="ORF">ABV298_06450</name>
</gene>
<dbReference type="AlphaFoldDB" id="A0AAU8FR79"/>
<accession>A0AAU8FR79</accession>
<name>A0AAU8FR79_9BACT</name>
<organism evidence="2">
    <name type="scientific">Dyadobacter sp. 676</name>
    <dbReference type="NCBI Taxonomy" id="3088362"/>
    <lineage>
        <taxon>Bacteria</taxon>
        <taxon>Pseudomonadati</taxon>
        <taxon>Bacteroidota</taxon>
        <taxon>Cytophagia</taxon>
        <taxon>Cytophagales</taxon>
        <taxon>Spirosomataceae</taxon>
        <taxon>Dyadobacter</taxon>
    </lineage>
</organism>
<dbReference type="EMBL" id="CP159289">
    <property type="protein sequence ID" value="XCH26043.1"/>
    <property type="molecule type" value="Genomic_DNA"/>
</dbReference>
<protein>
    <submittedName>
        <fullName evidence="2">Uncharacterized protein</fullName>
    </submittedName>
</protein>
<proteinExistence type="predicted"/>
<evidence type="ECO:0000313" key="2">
    <source>
        <dbReference type="EMBL" id="XCH26043.1"/>
    </source>
</evidence>
<sequence>MATGVQIAKIKSQPEPSFAHGGTLGFVAQGGKHGSTCGTGGIALVDRRTQREVGEMEGDEAIISAKQTAANWPVIQQMFKNARTAGKTESPVLPMASEATPMAFRDGGKFESPYWEKGMYLFGSKKKKEAEKAAAEAEAAKAQAEADAAMADAMGGVDADTSAYNGIDATDPATMGDTAGASAAHAKKQGEAQLKAIQDILAATLDNGDTLARAVSALGEVKQAAKGSKERCETWKARCIQPTPRANLTN</sequence>